<organism evidence="2 3">
    <name type="scientific">Helicobacter marmotae</name>
    <dbReference type="NCBI Taxonomy" id="152490"/>
    <lineage>
        <taxon>Bacteria</taxon>
        <taxon>Pseudomonadati</taxon>
        <taxon>Campylobacterota</taxon>
        <taxon>Epsilonproteobacteria</taxon>
        <taxon>Campylobacterales</taxon>
        <taxon>Helicobacteraceae</taxon>
        <taxon>Helicobacter</taxon>
    </lineage>
</organism>
<proteinExistence type="predicted"/>
<dbReference type="Proteomes" id="UP000256599">
    <property type="component" value="Unassembled WGS sequence"/>
</dbReference>
<evidence type="ECO:0000259" key="1">
    <source>
        <dbReference type="Pfam" id="PF01408"/>
    </source>
</evidence>
<dbReference type="AlphaFoldDB" id="A0A3D8I1R3"/>
<protein>
    <submittedName>
        <fullName evidence="2">Oxidoreductase</fullName>
    </submittedName>
</protein>
<accession>A0A3D8I1R3</accession>
<name>A0A3D8I1R3_9HELI</name>
<gene>
    <name evidence="2" type="ORF">CQA63_08245</name>
</gene>
<feature type="domain" description="Gfo/Idh/MocA-like oxidoreductase N-terminal" evidence="1">
    <location>
        <begin position="56"/>
        <end position="134"/>
    </location>
</feature>
<evidence type="ECO:0000313" key="3">
    <source>
        <dbReference type="Proteomes" id="UP000256599"/>
    </source>
</evidence>
<dbReference type="InterPro" id="IPR036291">
    <property type="entry name" value="NAD(P)-bd_dom_sf"/>
</dbReference>
<comment type="caution">
    <text evidence="2">The sequence shown here is derived from an EMBL/GenBank/DDBJ whole genome shotgun (WGS) entry which is preliminary data.</text>
</comment>
<evidence type="ECO:0000313" key="2">
    <source>
        <dbReference type="EMBL" id="RDU59062.1"/>
    </source>
</evidence>
<dbReference type="SUPFAM" id="SSF51735">
    <property type="entry name" value="NAD(P)-binding Rossmann-fold domains"/>
    <property type="match status" value="1"/>
</dbReference>
<reference evidence="2 3" key="1">
    <citation type="submission" date="2018-04" db="EMBL/GenBank/DDBJ databases">
        <title>Novel Campyloabacter and Helicobacter Species and Strains.</title>
        <authorList>
            <person name="Mannion A.J."/>
            <person name="Shen Z."/>
            <person name="Fox J.G."/>
        </authorList>
    </citation>
    <scope>NUCLEOTIDE SEQUENCE [LARGE SCALE GENOMIC DNA]</scope>
    <source>
        <strain evidence="2 3">MIT 98-6070</strain>
    </source>
</reference>
<dbReference type="GO" id="GO:0000166">
    <property type="term" value="F:nucleotide binding"/>
    <property type="evidence" value="ECO:0007669"/>
    <property type="project" value="InterPro"/>
</dbReference>
<dbReference type="Pfam" id="PF01408">
    <property type="entry name" value="GFO_IDH_MocA"/>
    <property type="match status" value="1"/>
</dbReference>
<sequence>MIKLGVIGLSEGNGHPFSFSAIINGYDKLAMKQSGWEVIYNYLLKCDEIDFLNREHIAITHCYTQDLLISTQLAAACKIPHIAHSLSELASAPIDAVILARDDWQNHLEFAKIFLEQGKFVFIDKPLSLSQEDIAYFTPFLQSAKLMSCSGMRYARELDTIRKAIREDGEKICFIEASIGSAWDRYFIHLLDAIAGLSDFKAQHIEVMRLEYCISVLLDCKDFIIQLNNRQAPFQPCFMNIITDKHSYNITLSDNFSAFARTMGHFVDFIEGKYHFDFRPTLESMRILSTIDQALKSSGGGG</sequence>
<dbReference type="EMBL" id="NXLR01000020">
    <property type="protein sequence ID" value="RDU59062.1"/>
    <property type="molecule type" value="Genomic_DNA"/>
</dbReference>
<dbReference type="Gene3D" id="3.40.50.720">
    <property type="entry name" value="NAD(P)-binding Rossmann-like Domain"/>
    <property type="match status" value="1"/>
</dbReference>
<dbReference type="OrthoDB" id="9782091at2"/>
<keyword evidence="3" id="KW-1185">Reference proteome</keyword>
<dbReference type="InterPro" id="IPR000683">
    <property type="entry name" value="Gfo/Idh/MocA-like_OxRdtase_N"/>
</dbReference>